<dbReference type="PROSITE" id="PS00716">
    <property type="entry name" value="SIGMA70_2"/>
    <property type="match status" value="1"/>
</dbReference>
<evidence type="ECO:0000256" key="3">
    <source>
        <dbReference type="ARBA" id="ARBA00023125"/>
    </source>
</evidence>
<comment type="function">
    <text evidence="5">Sigma factors are initiation factors that promote the attachment of RNA polymerase to specific initiation sites and are then released.</text>
</comment>
<evidence type="ECO:0000256" key="5">
    <source>
        <dbReference type="RuleBase" id="RU362124"/>
    </source>
</evidence>
<comment type="similarity">
    <text evidence="5">Belongs to the sigma-70 factor family.</text>
</comment>
<dbReference type="PROSITE" id="PS00715">
    <property type="entry name" value="SIGMA70_1"/>
    <property type="match status" value="1"/>
</dbReference>
<dbReference type="Pfam" id="PF04545">
    <property type="entry name" value="Sigma70_r4"/>
    <property type="match status" value="1"/>
</dbReference>
<evidence type="ECO:0000259" key="7">
    <source>
        <dbReference type="PROSITE" id="PS00716"/>
    </source>
</evidence>
<dbReference type="Gene3D" id="1.20.140.160">
    <property type="match status" value="1"/>
</dbReference>
<feature type="domain" description="RNA polymerase sigma-70" evidence="7">
    <location>
        <begin position="206"/>
        <end position="232"/>
    </location>
</feature>
<dbReference type="KEGG" id="pge:LG71_07395"/>
<dbReference type="RefSeq" id="WP_043086398.1">
    <property type="nucleotide sequence ID" value="NZ_CACVCI010000001.1"/>
</dbReference>
<dbReference type="GO" id="GO:0016987">
    <property type="term" value="F:sigma factor activity"/>
    <property type="evidence" value="ECO:0007669"/>
    <property type="project" value="UniProtKB-KW"/>
</dbReference>
<dbReference type="PATRIC" id="fig|61647.14.peg.4280"/>
<dbReference type="NCBIfam" id="TIGR02479">
    <property type="entry name" value="FliA_WhiG"/>
    <property type="match status" value="1"/>
</dbReference>
<dbReference type="Proteomes" id="UP000036196">
    <property type="component" value="Unassembled WGS sequence"/>
</dbReference>
<dbReference type="PRINTS" id="PR00046">
    <property type="entry name" value="SIGMA70FCT"/>
</dbReference>
<dbReference type="Pfam" id="PF04539">
    <property type="entry name" value="Sigma70_r3"/>
    <property type="match status" value="1"/>
</dbReference>
<evidence type="ECO:0000313" key="9">
    <source>
        <dbReference type="EMBL" id="KMK14638.1"/>
    </source>
</evidence>
<dbReference type="NCBIfam" id="TIGR02937">
    <property type="entry name" value="sigma70-ECF"/>
    <property type="match status" value="1"/>
</dbReference>
<reference evidence="8" key="3">
    <citation type="submission" date="2024-02" db="EMBL/GenBank/DDBJ databases">
        <authorList>
            <consortium name="Clinical and Environmental Microbiology Branch: Whole genome sequencing antimicrobial resistance pathogens in the healthcare setting"/>
        </authorList>
    </citation>
    <scope>NUCLEOTIDE SEQUENCE</scope>
    <source>
        <strain evidence="8">2021DK-00143</strain>
    </source>
</reference>
<evidence type="ECO:0000313" key="10">
    <source>
        <dbReference type="EMBL" id="MDQ2309750.1"/>
    </source>
</evidence>
<dbReference type="STRING" id="61647.LG71_07395"/>
<dbReference type="SUPFAM" id="SSF88659">
    <property type="entry name" value="Sigma3 and sigma4 domains of RNA polymerase sigma factors"/>
    <property type="match status" value="2"/>
</dbReference>
<dbReference type="InterPro" id="IPR007627">
    <property type="entry name" value="RNA_pol_sigma70_r2"/>
</dbReference>
<gene>
    <name evidence="9" type="primary">fliA</name>
    <name evidence="9" type="ORF">ABW06_07255</name>
    <name evidence="8" type="ORF">QEG54_003038</name>
    <name evidence="10" type="ORF">RBJ30_11675</name>
</gene>
<dbReference type="GO" id="GO:0003899">
    <property type="term" value="F:DNA-directed RNA polymerase activity"/>
    <property type="evidence" value="ECO:0007669"/>
    <property type="project" value="InterPro"/>
</dbReference>
<dbReference type="PANTHER" id="PTHR30385">
    <property type="entry name" value="SIGMA FACTOR F FLAGELLAR"/>
    <property type="match status" value="1"/>
</dbReference>
<evidence type="ECO:0000259" key="6">
    <source>
        <dbReference type="PROSITE" id="PS00715"/>
    </source>
</evidence>
<dbReference type="InterPro" id="IPR013324">
    <property type="entry name" value="RNA_pol_sigma_r3/r4-like"/>
</dbReference>
<dbReference type="GeneID" id="61383123"/>
<dbReference type="EMBL" id="LDZF01000006">
    <property type="protein sequence ID" value="KMK14638.1"/>
    <property type="molecule type" value="Genomic_DNA"/>
</dbReference>
<dbReference type="AlphaFoldDB" id="A0A089PHK0"/>
<keyword evidence="2 5" id="KW-0731">Sigma factor</keyword>
<accession>A0A089PHK0</accession>
<reference evidence="10" key="2">
    <citation type="submission" date="2023-08" db="EMBL/GenBank/DDBJ databases">
        <title>WGS of pathogenic bacterial species, Los Angeles County Public Health Laboratories.</title>
        <authorList>
            <person name="Garrigues J.M."/>
            <person name="Green N.M."/>
        </authorList>
    </citation>
    <scope>NUCLEOTIDE SEQUENCE</scope>
    <source>
        <strain evidence="10">LACPHL-BACT-2023-00068</strain>
    </source>
</reference>
<dbReference type="GO" id="GO:0003677">
    <property type="term" value="F:DNA binding"/>
    <property type="evidence" value="ECO:0007669"/>
    <property type="project" value="UniProtKB-KW"/>
</dbReference>
<evidence type="ECO:0000313" key="11">
    <source>
        <dbReference type="Proteomes" id="UP000036196"/>
    </source>
</evidence>
<keyword evidence="9" id="KW-0282">Flagellum</keyword>
<keyword evidence="3 5" id="KW-0238">DNA-binding</keyword>
<dbReference type="EMBL" id="JAVDNV010000007">
    <property type="protein sequence ID" value="MDQ2309750.1"/>
    <property type="molecule type" value="Genomic_DNA"/>
</dbReference>
<dbReference type="InterPro" id="IPR007624">
    <property type="entry name" value="RNA_pol_sigma70_r3"/>
</dbReference>
<dbReference type="InterPro" id="IPR000943">
    <property type="entry name" value="RNA_pol_sigma70"/>
</dbReference>
<evidence type="ECO:0000256" key="4">
    <source>
        <dbReference type="ARBA" id="ARBA00023163"/>
    </source>
</evidence>
<proteinExistence type="inferred from homology"/>
<dbReference type="SUPFAM" id="SSF88946">
    <property type="entry name" value="Sigma2 domain of RNA polymerase sigma factors"/>
    <property type="match status" value="1"/>
</dbReference>
<reference evidence="9 11" key="1">
    <citation type="submission" date="2015-05" db="EMBL/GenBank/DDBJ databases">
        <title>Genome sequences of Pluralibacter gergoviae.</title>
        <authorList>
            <person name="Greninger A.L."/>
            <person name="Miller S."/>
        </authorList>
    </citation>
    <scope>NUCLEOTIDE SEQUENCE [LARGE SCALE GENOMIC DNA]</scope>
    <source>
        <strain evidence="9 11">JS81F13</strain>
    </source>
</reference>
<dbReference type="CDD" id="cd06171">
    <property type="entry name" value="Sigma70_r4"/>
    <property type="match status" value="1"/>
</dbReference>
<keyword evidence="1 5" id="KW-0805">Transcription regulation</keyword>
<name>A0A089PHK0_PLUGE</name>
<dbReference type="InterPro" id="IPR007630">
    <property type="entry name" value="RNA_pol_sigma70_r4"/>
</dbReference>
<dbReference type="eggNOG" id="COG1191">
    <property type="taxonomic scope" value="Bacteria"/>
</dbReference>
<dbReference type="PANTHER" id="PTHR30385:SF7">
    <property type="entry name" value="RNA POLYMERASE SIGMA FACTOR FLIA"/>
    <property type="match status" value="1"/>
</dbReference>
<evidence type="ECO:0000256" key="1">
    <source>
        <dbReference type="ARBA" id="ARBA00023015"/>
    </source>
</evidence>
<dbReference type="Gene3D" id="1.10.1740.10">
    <property type="match status" value="1"/>
</dbReference>
<dbReference type="GO" id="GO:0006352">
    <property type="term" value="P:DNA-templated transcription initiation"/>
    <property type="evidence" value="ECO:0007669"/>
    <property type="project" value="InterPro"/>
</dbReference>
<dbReference type="InterPro" id="IPR012845">
    <property type="entry name" value="RNA_pol_sigma_FliA_WhiG"/>
</dbReference>
<dbReference type="NCBIfam" id="NF005413">
    <property type="entry name" value="PRK06986.1"/>
    <property type="match status" value="1"/>
</dbReference>
<evidence type="ECO:0000313" key="8">
    <source>
        <dbReference type="EMBL" id="EML1472291.1"/>
    </source>
</evidence>
<evidence type="ECO:0000256" key="2">
    <source>
        <dbReference type="ARBA" id="ARBA00023082"/>
    </source>
</evidence>
<sequence>MNGIYTQDGVIQKDELWTKYRHIVRNEALRLQVKLPASVELDDLIQAGTIGLLGAIDQFDPKKGVGLGAYVTQRIRWAMIDELREYDWVPRRVRSNSREISAAIRKIEQEGGAPASEASVAEMLGVSLHDYQQMLLDTNNSQVYSLDELQEEFADNVQIVDQQSENNNPLNELMRGKLVQKIGQEIKFLPEREQLLLSLYYQQELNMKEIGVLLGITETRVSQLHSLAIKRLRARLDVAGEKR</sequence>
<dbReference type="Proteomes" id="UP001236270">
    <property type="component" value="Unassembled WGS sequence"/>
</dbReference>
<dbReference type="Pfam" id="PF04542">
    <property type="entry name" value="Sigma70_r2"/>
    <property type="match status" value="1"/>
</dbReference>
<dbReference type="InterPro" id="IPR013325">
    <property type="entry name" value="RNA_pol_sigma_r2"/>
</dbReference>
<keyword evidence="9" id="KW-0966">Cell projection</keyword>
<organism evidence="9 11">
    <name type="scientific">Pluralibacter gergoviae</name>
    <name type="common">Enterobacter gergoviae</name>
    <dbReference type="NCBI Taxonomy" id="61647"/>
    <lineage>
        <taxon>Bacteria</taxon>
        <taxon>Pseudomonadati</taxon>
        <taxon>Pseudomonadota</taxon>
        <taxon>Gammaproteobacteria</taxon>
        <taxon>Enterobacterales</taxon>
        <taxon>Enterobacteriaceae</taxon>
        <taxon>Pluralibacter</taxon>
    </lineage>
</organism>
<feature type="domain" description="RNA polymerase sigma-70" evidence="6">
    <location>
        <begin position="43"/>
        <end position="56"/>
    </location>
</feature>
<keyword evidence="4 5" id="KW-0804">Transcription</keyword>
<dbReference type="InterPro" id="IPR014284">
    <property type="entry name" value="RNA_pol_sigma-70_dom"/>
</dbReference>
<keyword evidence="9" id="KW-0969">Cilium</keyword>
<protein>
    <recommendedName>
        <fullName evidence="5">RNA polymerase sigma factor</fullName>
    </recommendedName>
</protein>
<comment type="caution">
    <text evidence="9">The sequence shown here is derived from an EMBL/GenBank/DDBJ whole genome shotgun (WGS) entry which is preliminary data.</text>
</comment>
<keyword evidence="11" id="KW-1185">Reference proteome</keyword>
<dbReference type="EMBL" id="ABLOKC030000016">
    <property type="protein sequence ID" value="EML1472291.1"/>
    <property type="molecule type" value="Genomic_DNA"/>
</dbReference>